<dbReference type="PANTHER" id="PTHR43133:SF32">
    <property type="entry name" value="BLR3042 PROTEIN"/>
    <property type="match status" value="1"/>
</dbReference>
<evidence type="ECO:0000256" key="3">
    <source>
        <dbReference type="ARBA" id="ARBA00023082"/>
    </source>
</evidence>
<dbReference type="Gene3D" id="1.10.10.10">
    <property type="entry name" value="Winged helix-like DNA-binding domain superfamily/Winged helix DNA-binding domain"/>
    <property type="match status" value="1"/>
</dbReference>
<keyword evidence="2" id="KW-0805">Transcription regulation</keyword>
<evidence type="ECO:0000313" key="7">
    <source>
        <dbReference type="EMBL" id="PHP52556.1"/>
    </source>
</evidence>
<feature type="domain" description="RNA polymerase sigma factor 70 region 4 type 2" evidence="6">
    <location>
        <begin position="129"/>
        <end position="179"/>
    </location>
</feature>
<dbReference type="InterPro" id="IPR007627">
    <property type="entry name" value="RNA_pol_sigma70_r2"/>
</dbReference>
<evidence type="ECO:0000259" key="6">
    <source>
        <dbReference type="Pfam" id="PF08281"/>
    </source>
</evidence>
<dbReference type="PANTHER" id="PTHR43133">
    <property type="entry name" value="RNA POLYMERASE ECF-TYPE SIGMA FACTO"/>
    <property type="match status" value="1"/>
</dbReference>
<evidence type="ECO:0000256" key="4">
    <source>
        <dbReference type="ARBA" id="ARBA00023163"/>
    </source>
</evidence>
<dbReference type="InterPro" id="IPR036388">
    <property type="entry name" value="WH-like_DNA-bd_sf"/>
</dbReference>
<organism evidence="7 8">
    <name type="scientific">Actinomyces ruminis</name>
    <dbReference type="NCBI Taxonomy" id="1937003"/>
    <lineage>
        <taxon>Bacteria</taxon>
        <taxon>Bacillati</taxon>
        <taxon>Actinomycetota</taxon>
        <taxon>Actinomycetes</taxon>
        <taxon>Actinomycetales</taxon>
        <taxon>Actinomycetaceae</taxon>
        <taxon>Actinomyces</taxon>
    </lineage>
</organism>
<dbReference type="InterPro" id="IPR013325">
    <property type="entry name" value="RNA_pol_sigma_r2"/>
</dbReference>
<dbReference type="EMBL" id="MTPX02000042">
    <property type="protein sequence ID" value="PHP52556.1"/>
    <property type="molecule type" value="Genomic_DNA"/>
</dbReference>
<gene>
    <name evidence="7" type="ORF">BW737_008710</name>
</gene>
<reference evidence="7 8" key="1">
    <citation type="submission" date="2017-10" db="EMBL/GenBank/DDBJ databases">
        <title>Draft genome sequence of cellulolytic Actinomyces sp CtC72 isolated from cattle rumen fluid.</title>
        <authorList>
            <person name="Joshi A.J."/>
            <person name="Vasudevan G."/>
            <person name="Lanjekar V.B."/>
            <person name="Hivarkar S."/>
            <person name="Engineer A."/>
            <person name="Pore S.D."/>
            <person name="Dhakephalkar P.K."/>
            <person name="Dagar S."/>
        </authorList>
    </citation>
    <scope>NUCLEOTIDE SEQUENCE [LARGE SCALE GENOMIC DNA]</scope>
    <source>
        <strain evidence="8">CtC72</strain>
    </source>
</reference>
<dbReference type="InterPro" id="IPR014284">
    <property type="entry name" value="RNA_pol_sigma-70_dom"/>
</dbReference>
<name>A0ABX4MBC6_9ACTO</name>
<keyword evidence="3" id="KW-0731">Sigma factor</keyword>
<dbReference type="CDD" id="cd06171">
    <property type="entry name" value="Sigma70_r4"/>
    <property type="match status" value="1"/>
</dbReference>
<keyword evidence="4" id="KW-0804">Transcription</keyword>
<feature type="domain" description="RNA polymerase sigma-70 region 2" evidence="5">
    <location>
        <begin position="31"/>
        <end position="96"/>
    </location>
</feature>
<dbReference type="Pfam" id="PF04542">
    <property type="entry name" value="Sigma70_r2"/>
    <property type="match status" value="1"/>
</dbReference>
<protein>
    <submittedName>
        <fullName evidence="7">RNA polymerase subunit sigma-24</fullName>
    </submittedName>
</protein>
<dbReference type="Proteomes" id="UP000194577">
    <property type="component" value="Unassembled WGS sequence"/>
</dbReference>
<evidence type="ECO:0000256" key="1">
    <source>
        <dbReference type="ARBA" id="ARBA00010641"/>
    </source>
</evidence>
<evidence type="ECO:0000259" key="5">
    <source>
        <dbReference type="Pfam" id="PF04542"/>
    </source>
</evidence>
<dbReference type="SUPFAM" id="SSF88659">
    <property type="entry name" value="Sigma3 and sigma4 domains of RNA polymerase sigma factors"/>
    <property type="match status" value="1"/>
</dbReference>
<evidence type="ECO:0000256" key="2">
    <source>
        <dbReference type="ARBA" id="ARBA00023015"/>
    </source>
</evidence>
<dbReference type="NCBIfam" id="TIGR02937">
    <property type="entry name" value="sigma70-ECF"/>
    <property type="match status" value="1"/>
</dbReference>
<comment type="caution">
    <text evidence="7">The sequence shown here is derived from an EMBL/GenBank/DDBJ whole genome shotgun (WGS) entry which is preliminary data.</text>
</comment>
<dbReference type="SUPFAM" id="SSF88946">
    <property type="entry name" value="Sigma2 domain of RNA polymerase sigma factors"/>
    <property type="match status" value="1"/>
</dbReference>
<accession>A0ABX4MBC6</accession>
<sequence>MRSAESSTDSAADEVLLARIGTGDERALAELYARYASTVFAFVLARTEDRDLTEEVTADVWLGCWRSARTFRHDSQVLTWLLGIAKRQIYTHTRRKHLTVIPLEDEHDIPSTADDLDTLVISSEATNTLTKALNTLPTDLTEVVRLAWMHDLPYKDIAQLMNIPIGTVKSRISRARRLLREQLRNQDA</sequence>
<evidence type="ECO:0000313" key="8">
    <source>
        <dbReference type="Proteomes" id="UP000194577"/>
    </source>
</evidence>
<proteinExistence type="inferred from homology"/>
<dbReference type="InterPro" id="IPR013324">
    <property type="entry name" value="RNA_pol_sigma_r3/r4-like"/>
</dbReference>
<dbReference type="RefSeq" id="WP_086614228.1">
    <property type="nucleotide sequence ID" value="NZ_MTPX02000042.1"/>
</dbReference>
<dbReference type="InterPro" id="IPR039425">
    <property type="entry name" value="RNA_pol_sigma-70-like"/>
</dbReference>
<dbReference type="Pfam" id="PF08281">
    <property type="entry name" value="Sigma70_r4_2"/>
    <property type="match status" value="1"/>
</dbReference>
<comment type="similarity">
    <text evidence="1">Belongs to the sigma-70 factor family. ECF subfamily.</text>
</comment>
<dbReference type="Gene3D" id="1.10.1740.10">
    <property type="match status" value="1"/>
</dbReference>
<dbReference type="InterPro" id="IPR013249">
    <property type="entry name" value="RNA_pol_sigma70_r4_t2"/>
</dbReference>
<keyword evidence="8" id="KW-1185">Reference proteome</keyword>